<keyword evidence="11" id="KW-0411">Iron-sulfur</keyword>
<dbReference type="Pfam" id="PF14815">
    <property type="entry name" value="NUDIX_4"/>
    <property type="match status" value="1"/>
</dbReference>
<dbReference type="Pfam" id="PF00633">
    <property type="entry name" value="HHH"/>
    <property type="match status" value="1"/>
</dbReference>
<dbReference type="EC" id="3.2.2.31" evidence="4 14"/>
<keyword evidence="9" id="KW-0378">Hydrolase</keyword>
<keyword evidence="8 14" id="KW-0227">DNA damage</keyword>
<evidence type="ECO:0000256" key="12">
    <source>
        <dbReference type="ARBA" id="ARBA00023204"/>
    </source>
</evidence>
<evidence type="ECO:0000256" key="4">
    <source>
        <dbReference type="ARBA" id="ARBA00012045"/>
    </source>
</evidence>
<comment type="catalytic activity">
    <reaction evidence="1 14">
        <text>Hydrolyzes free adenine bases from 7,8-dihydro-8-oxoguanine:adenine mismatched double-stranded DNA, leaving an apurinic site.</text>
        <dbReference type="EC" id="3.2.2.31"/>
    </reaction>
</comment>
<sequence length="343" mass="38385">MAEDFAPAVEQWYAVYGRNLPWRATRDPYRIWISEVILQQTRVEQGLAYYTRFVERFPDVASLAAADEDAVMRLWQGLGYYSRARNLHAAAKTIGNKPFPKTYEEIRALKGVGEYTAAAIASIAYDLPYAVVDGNVYRVLARCFGLDTPTDTAKGKKEFSALAGRLLDRQRPGLYNQALMDFGALQCVPLSPQCDNCPLSGGCAALASGKVALLPVKQGKTRIRNRHFVYFVTFCDGKMLIRKRTDADIWRGLWEFPMIETAGAFPDEKSLVADEAVRALFGNAIKEIALLKQGVRHVLTHQRITADFYRVELACGGMPQFEAVEKSDLPAYAFPRLLLPFLP</sequence>
<dbReference type="Gene3D" id="3.90.79.10">
    <property type="entry name" value="Nucleoside Triphosphate Pyrophosphohydrolase"/>
    <property type="match status" value="1"/>
</dbReference>
<dbReference type="InterPro" id="IPR015797">
    <property type="entry name" value="NUDIX_hydrolase-like_dom_sf"/>
</dbReference>
<comment type="similarity">
    <text evidence="3 14">Belongs to the Nth/MutY family.</text>
</comment>
<dbReference type="Pfam" id="PF00730">
    <property type="entry name" value="HhH-GPD"/>
    <property type="match status" value="1"/>
</dbReference>
<dbReference type="InterPro" id="IPR011257">
    <property type="entry name" value="DNA_glycosylase"/>
</dbReference>
<evidence type="ECO:0000256" key="5">
    <source>
        <dbReference type="ARBA" id="ARBA00022023"/>
    </source>
</evidence>
<comment type="caution">
    <text evidence="16">The sequence shown here is derived from an EMBL/GenBank/DDBJ whole genome shotgun (WGS) entry which is preliminary data.</text>
</comment>
<dbReference type="PANTHER" id="PTHR42944">
    <property type="entry name" value="ADENINE DNA GLYCOSYLASE"/>
    <property type="match status" value="1"/>
</dbReference>
<dbReference type="FunFam" id="1.10.340.30:FF:000002">
    <property type="entry name" value="Adenine DNA glycosylase"/>
    <property type="match status" value="1"/>
</dbReference>
<evidence type="ECO:0000256" key="7">
    <source>
        <dbReference type="ARBA" id="ARBA00022723"/>
    </source>
</evidence>
<dbReference type="SUPFAM" id="SSF55811">
    <property type="entry name" value="Nudix"/>
    <property type="match status" value="1"/>
</dbReference>
<evidence type="ECO:0000256" key="10">
    <source>
        <dbReference type="ARBA" id="ARBA00023004"/>
    </source>
</evidence>
<evidence type="ECO:0000313" key="16">
    <source>
        <dbReference type="EMBL" id="HIU39369.1"/>
    </source>
</evidence>
<comment type="function">
    <text evidence="2">Adenine glycosylase active on G-A mispairs. MutY also corrects error-prone DNA synthesis past GO lesions which are due to the oxidatively damaged form of guanine: 7,8-dihydro-8-oxoguanine (8-oxo-dGTP).</text>
</comment>
<dbReference type="GO" id="GO:0035485">
    <property type="term" value="F:adenine/guanine mispair binding"/>
    <property type="evidence" value="ECO:0007669"/>
    <property type="project" value="TreeGrafter"/>
</dbReference>
<evidence type="ECO:0000256" key="9">
    <source>
        <dbReference type="ARBA" id="ARBA00022801"/>
    </source>
</evidence>
<evidence type="ECO:0000256" key="13">
    <source>
        <dbReference type="ARBA" id="ARBA00023295"/>
    </source>
</evidence>
<protein>
    <recommendedName>
        <fullName evidence="5 14">Adenine DNA glycosylase</fullName>
        <ecNumber evidence="4 14">3.2.2.31</ecNumber>
    </recommendedName>
</protein>
<evidence type="ECO:0000313" key="17">
    <source>
        <dbReference type="Proteomes" id="UP000824076"/>
    </source>
</evidence>
<evidence type="ECO:0000256" key="6">
    <source>
        <dbReference type="ARBA" id="ARBA00022485"/>
    </source>
</evidence>
<dbReference type="PANTHER" id="PTHR42944:SF1">
    <property type="entry name" value="ADENINE DNA GLYCOSYLASE"/>
    <property type="match status" value="1"/>
</dbReference>
<dbReference type="NCBIfam" id="TIGR01084">
    <property type="entry name" value="mutY"/>
    <property type="match status" value="1"/>
</dbReference>
<dbReference type="CDD" id="cd00056">
    <property type="entry name" value="ENDO3c"/>
    <property type="match status" value="1"/>
</dbReference>
<evidence type="ECO:0000256" key="3">
    <source>
        <dbReference type="ARBA" id="ARBA00008343"/>
    </source>
</evidence>
<keyword evidence="7" id="KW-0479">Metal-binding</keyword>
<organism evidence="16 17">
    <name type="scientific">Candidatus Limisoma intestinavium</name>
    <dbReference type="NCBI Taxonomy" id="2840856"/>
    <lineage>
        <taxon>Bacteria</taxon>
        <taxon>Pseudomonadati</taxon>
        <taxon>Bacteroidota</taxon>
        <taxon>Bacteroidia</taxon>
        <taxon>Bacteroidales</taxon>
        <taxon>Candidatus Limisoma</taxon>
    </lineage>
</organism>
<dbReference type="SMART" id="SM00478">
    <property type="entry name" value="ENDO3c"/>
    <property type="match status" value="1"/>
</dbReference>
<evidence type="ECO:0000256" key="14">
    <source>
        <dbReference type="RuleBase" id="RU365096"/>
    </source>
</evidence>
<evidence type="ECO:0000259" key="15">
    <source>
        <dbReference type="SMART" id="SM00478"/>
    </source>
</evidence>
<keyword evidence="12" id="KW-0234">DNA repair</keyword>
<gene>
    <name evidence="16" type="primary">mutY</name>
    <name evidence="16" type="ORF">IAD18_06870</name>
</gene>
<dbReference type="GO" id="GO:0034039">
    <property type="term" value="F:8-oxo-7,8-dihydroguanine DNA N-glycosylase activity"/>
    <property type="evidence" value="ECO:0007669"/>
    <property type="project" value="TreeGrafter"/>
</dbReference>
<dbReference type="GO" id="GO:0006298">
    <property type="term" value="P:mismatch repair"/>
    <property type="evidence" value="ECO:0007669"/>
    <property type="project" value="TreeGrafter"/>
</dbReference>
<dbReference type="GO" id="GO:0051539">
    <property type="term" value="F:4 iron, 4 sulfur cluster binding"/>
    <property type="evidence" value="ECO:0007669"/>
    <property type="project" value="UniProtKB-UniRule"/>
</dbReference>
<dbReference type="InterPro" id="IPR029119">
    <property type="entry name" value="MutY_C"/>
</dbReference>
<dbReference type="GO" id="GO:0032357">
    <property type="term" value="F:oxidized purine DNA binding"/>
    <property type="evidence" value="ECO:0007669"/>
    <property type="project" value="TreeGrafter"/>
</dbReference>
<evidence type="ECO:0000256" key="2">
    <source>
        <dbReference type="ARBA" id="ARBA00002933"/>
    </source>
</evidence>
<dbReference type="CDD" id="cd03431">
    <property type="entry name" value="NUDIX_DNA_Glycosylase_C-MutY"/>
    <property type="match status" value="1"/>
</dbReference>
<feature type="domain" description="HhH-GPD" evidence="15">
    <location>
        <begin position="37"/>
        <end position="185"/>
    </location>
</feature>
<dbReference type="InterPro" id="IPR000445">
    <property type="entry name" value="HhH_motif"/>
</dbReference>
<name>A0A9D1LGY6_9BACT</name>
<dbReference type="GO" id="GO:0006284">
    <property type="term" value="P:base-excision repair"/>
    <property type="evidence" value="ECO:0007669"/>
    <property type="project" value="UniProtKB-UniRule"/>
</dbReference>
<dbReference type="GO" id="GO:0000701">
    <property type="term" value="F:purine-specific mismatch base pair DNA N-glycosylase activity"/>
    <property type="evidence" value="ECO:0007669"/>
    <property type="project" value="UniProtKB-EC"/>
</dbReference>
<keyword evidence="6" id="KW-0004">4Fe-4S</keyword>
<dbReference type="Proteomes" id="UP000824076">
    <property type="component" value="Unassembled WGS sequence"/>
</dbReference>
<dbReference type="SUPFAM" id="SSF48150">
    <property type="entry name" value="DNA-glycosylase"/>
    <property type="match status" value="1"/>
</dbReference>
<keyword evidence="10 14" id="KW-0408">Iron</keyword>
<evidence type="ECO:0000256" key="11">
    <source>
        <dbReference type="ARBA" id="ARBA00023014"/>
    </source>
</evidence>
<dbReference type="EMBL" id="DVMS01000195">
    <property type="protein sequence ID" value="HIU39369.1"/>
    <property type="molecule type" value="Genomic_DNA"/>
</dbReference>
<dbReference type="InterPro" id="IPR023170">
    <property type="entry name" value="HhH_base_excis_C"/>
</dbReference>
<accession>A0A9D1LGY6</accession>
<evidence type="ECO:0000256" key="8">
    <source>
        <dbReference type="ARBA" id="ARBA00022763"/>
    </source>
</evidence>
<comment type="cofactor">
    <cofactor evidence="14">
        <name>[4Fe-4S] cluster</name>
        <dbReference type="ChEBI" id="CHEBI:49883"/>
    </cofactor>
    <text evidence="14">Binds 1 [4Fe-4S] cluster.</text>
</comment>
<reference evidence="16" key="1">
    <citation type="submission" date="2020-10" db="EMBL/GenBank/DDBJ databases">
        <authorList>
            <person name="Gilroy R."/>
        </authorList>
    </citation>
    <scope>NUCLEOTIDE SEQUENCE</scope>
    <source>
        <strain evidence="16">17073</strain>
    </source>
</reference>
<reference evidence="16" key="2">
    <citation type="journal article" date="2021" name="PeerJ">
        <title>Extensive microbial diversity within the chicken gut microbiome revealed by metagenomics and culture.</title>
        <authorList>
            <person name="Gilroy R."/>
            <person name="Ravi A."/>
            <person name="Getino M."/>
            <person name="Pursley I."/>
            <person name="Horton D.L."/>
            <person name="Alikhan N.F."/>
            <person name="Baker D."/>
            <person name="Gharbi K."/>
            <person name="Hall N."/>
            <person name="Watson M."/>
            <person name="Adriaenssens E.M."/>
            <person name="Foster-Nyarko E."/>
            <person name="Jarju S."/>
            <person name="Secka A."/>
            <person name="Antonio M."/>
            <person name="Oren A."/>
            <person name="Chaudhuri R.R."/>
            <person name="La Ragione R."/>
            <person name="Hildebrand F."/>
            <person name="Pallen M.J."/>
        </authorList>
    </citation>
    <scope>NUCLEOTIDE SEQUENCE</scope>
    <source>
        <strain evidence="16">17073</strain>
    </source>
</reference>
<dbReference type="InterPro" id="IPR005760">
    <property type="entry name" value="A/G_AdeGlyc_MutY"/>
</dbReference>
<proteinExistence type="inferred from homology"/>
<dbReference type="Gene3D" id="1.10.1670.10">
    <property type="entry name" value="Helix-hairpin-Helix base-excision DNA repair enzymes (C-terminal)"/>
    <property type="match status" value="1"/>
</dbReference>
<dbReference type="InterPro" id="IPR044298">
    <property type="entry name" value="MIG/MutY"/>
</dbReference>
<evidence type="ECO:0000256" key="1">
    <source>
        <dbReference type="ARBA" id="ARBA00000843"/>
    </source>
</evidence>
<dbReference type="GO" id="GO:0046872">
    <property type="term" value="F:metal ion binding"/>
    <property type="evidence" value="ECO:0007669"/>
    <property type="project" value="UniProtKB-UniRule"/>
</dbReference>
<dbReference type="Gene3D" id="1.10.340.30">
    <property type="entry name" value="Hypothetical protein, domain 2"/>
    <property type="match status" value="1"/>
</dbReference>
<dbReference type="AlphaFoldDB" id="A0A9D1LGY6"/>
<dbReference type="InterPro" id="IPR003265">
    <property type="entry name" value="HhH-GPD_domain"/>
</dbReference>
<keyword evidence="13 14" id="KW-0326">Glycosidase</keyword>